<gene>
    <name evidence="1" type="ORF">SAMN05216480_105207</name>
</gene>
<proteinExistence type="predicted"/>
<keyword evidence="2" id="KW-1185">Reference proteome</keyword>
<evidence type="ECO:0008006" key="3">
    <source>
        <dbReference type="Google" id="ProtNLM"/>
    </source>
</evidence>
<dbReference type="RefSeq" id="WP_093024863.1">
    <property type="nucleotide sequence ID" value="NZ_FPBK01000005.1"/>
</dbReference>
<dbReference type="PROSITE" id="PS51257">
    <property type="entry name" value="PROKAR_LIPOPROTEIN"/>
    <property type="match status" value="1"/>
</dbReference>
<organism evidence="1 2">
    <name type="scientific">Pustulibacterium marinum</name>
    <dbReference type="NCBI Taxonomy" id="1224947"/>
    <lineage>
        <taxon>Bacteria</taxon>
        <taxon>Pseudomonadati</taxon>
        <taxon>Bacteroidota</taxon>
        <taxon>Flavobacteriia</taxon>
        <taxon>Flavobacteriales</taxon>
        <taxon>Flavobacteriaceae</taxon>
        <taxon>Pustulibacterium</taxon>
    </lineage>
</organism>
<accession>A0A1I7GRP0</accession>
<dbReference type="AlphaFoldDB" id="A0A1I7GRP0"/>
<name>A0A1I7GRP0_9FLAO</name>
<dbReference type="OrthoDB" id="672279at2"/>
<dbReference type="STRING" id="1224947.SAMN05216480_105207"/>
<dbReference type="EMBL" id="FPBK01000005">
    <property type="protein sequence ID" value="SFU51051.1"/>
    <property type="molecule type" value="Genomic_DNA"/>
</dbReference>
<evidence type="ECO:0000313" key="2">
    <source>
        <dbReference type="Proteomes" id="UP000199138"/>
    </source>
</evidence>
<evidence type="ECO:0000313" key="1">
    <source>
        <dbReference type="EMBL" id="SFU51051.1"/>
    </source>
</evidence>
<reference evidence="2" key="1">
    <citation type="submission" date="2016-10" db="EMBL/GenBank/DDBJ databases">
        <authorList>
            <person name="Varghese N."/>
            <person name="Submissions S."/>
        </authorList>
    </citation>
    <scope>NUCLEOTIDE SEQUENCE [LARGE SCALE GENOMIC DNA]</scope>
    <source>
        <strain evidence="2">CGMCC 1.12333</strain>
    </source>
</reference>
<dbReference type="Proteomes" id="UP000199138">
    <property type="component" value="Unassembled WGS sequence"/>
</dbReference>
<protein>
    <recommendedName>
        <fullName evidence="3">Lipoprotein</fullName>
    </recommendedName>
</protein>
<sequence length="176" mass="20217">MKKYVTYLFFLTIIFGCDKIDELTQFNVDYTSTVTIPSSSVINLPIDIYTPEIESNSESTFSVNDTRKDLVEEVKLEEFNLTLISPETGDLSFLQTIEIYINADDLSEIKIAWKENIPDDVGTLLELETTDSDLKEYIKKDSFQLRVKTITDEMINQDHEIEVYANFFVDAKILGV</sequence>